<reference evidence="10" key="1">
    <citation type="journal article" date="2021" name="PeerJ">
        <title>Extensive microbial diversity within the chicken gut microbiome revealed by metagenomics and culture.</title>
        <authorList>
            <person name="Gilroy R."/>
            <person name="Ravi A."/>
            <person name="Getino M."/>
            <person name="Pursley I."/>
            <person name="Horton D.L."/>
            <person name="Alikhan N.F."/>
            <person name="Baker D."/>
            <person name="Gharbi K."/>
            <person name="Hall N."/>
            <person name="Watson M."/>
            <person name="Adriaenssens E.M."/>
            <person name="Foster-Nyarko E."/>
            <person name="Jarju S."/>
            <person name="Secka A."/>
            <person name="Antonio M."/>
            <person name="Oren A."/>
            <person name="Chaudhuri R.R."/>
            <person name="La Ragione R."/>
            <person name="Hildebrand F."/>
            <person name="Pallen M.J."/>
        </authorList>
    </citation>
    <scope>NUCLEOTIDE SEQUENCE</scope>
    <source>
        <strain evidence="10">1345</strain>
    </source>
</reference>
<feature type="transmembrane region" description="Helical" evidence="9">
    <location>
        <begin position="12"/>
        <end position="37"/>
    </location>
</feature>
<evidence type="ECO:0000256" key="1">
    <source>
        <dbReference type="ARBA" id="ARBA00004651"/>
    </source>
</evidence>
<dbReference type="PANTHER" id="PTHR34979">
    <property type="entry name" value="INNER MEMBRANE PROTEIN YGAZ"/>
    <property type="match status" value="1"/>
</dbReference>
<dbReference type="GO" id="GO:1903785">
    <property type="term" value="P:L-valine transmembrane transport"/>
    <property type="evidence" value="ECO:0007669"/>
    <property type="project" value="TreeGrafter"/>
</dbReference>
<feature type="region of interest" description="Disordered" evidence="8">
    <location>
        <begin position="239"/>
        <end position="264"/>
    </location>
</feature>
<dbReference type="AlphaFoldDB" id="A0A9D1ZU47"/>
<dbReference type="InterPro" id="IPR011606">
    <property type="entry name" value="Brnchd-chn_aa_trnsp_permease"/>
</dbReference>
<evidence type="ECO:0000256" key="4">
    <source>
        <dbReference type="ARBA" id="ARBA00022475"/>
    </source>
</evidence>
<feature type="transmembrane region" description="Helical" evidence="9">
    <location>
        <begin position="160"/>
        <end position="182"/>
    </location>
</feature>
<keyword evidence="7 9" id="KW-0472">Membrane</keyword>
<comment type="caution">
    <text evidence="10">The sequence shown here is derived from an EMBL/GenBank/DDBJ whole genome shotgun (WGS) entry which is preliminary data.</text>
</comment>
<feature type="transmembrane region" description="Helical" evidence="9">
    <location>
        <begin position="191"/>
        <end position="208"/>
    </location>
</feature>
<evidence type="ECO:0000313" key="10">
    <source>
        <dbReference type="EMBL" id="HIY96517.1"/>
    </source>
</evidence>
<evidence type="ECO:0000256" key="5">
    <source>
        <dbReference type="ARBA" id="ARBA00022692"/>
    </source>
</evidence>
<keyword evidence="3" id="KW-0813">Transport</keyword>
<accession>A0A9D1ZU47</accession>
<keyword evidence="6 9" id="KW-1133">Transmembrane helix</keyword>
<evidence type="ECO:0000256" key="7">
    <source>
        <dbReference type="ARBA" id="ARBA00023136"/>
    </source>
</evidence>
<evidence type="ECO:0000256" key="9">
    <source>
        <dbReference type="SAM" id="Phobius"/>
    </source>
</evidence>
<feature type="transmembrane region" description="Helical" evidence="9">
    <location>
        <begin position="57"/>
        <end position="80"/>
    </location>
</feature>
<gene>
    <name evidence="10" type="ORF">H9729_02405</name>
</gene>
<feature type="transmembrane region" description="Helical" evidence="9">
    <location>
        <begin position="214"/>
        <end position="235"/>
    </location>
</feature>
<evidence type="ECO:0000313" key="11">
    <source>
        <dbReference type="Proteomes" id="UP000886750"/>
    </source>
</evidence>
<keyword evidence="5 9" id="KW-0812">Transmembrane</keyword>
<organism evidence="10 11">
    <name type="scientific">Candidatus Borkfalkia excrementigallinarum</name>
    <dbReference type="NCBI Taxonomy" id="2838506"/>
    <lineage>
        <taxon>Bacteria</taxon>
        <taxon>Bacillati</taxon>
        <taxon>Bacillota</taxon>
        <taxon>Clostridia</taxon>
        <taxon>Christensenellales</taxon>
        <taxon>Christensenellaceae</taxon>
        <taxon>Candidatus Borkfalkia</taxon>
    </lineage>
</organism>
<name>A0A9D1ZU47_9FIRM</name>
<sequence>MRFTRGLKDGLPIALGYVPVAFAYAIRAVDQGFPLWFPILVSGTNFTGTGQFAGTNLIAAGAGIAVLLFTMLVINIRYALMSVSISLKLDGHFPLWKRMIVALGVTDENYAVAMRQPKKLNFPYLMGLMGCSYAGWLGGTALGAGLSALLSAVLSGDAAAYYDMIMSAFNVSLYAMFVAIILPPARDDGRVLLLIGMSIAGSCLFYFVPVLHSLPSGVDIIVVSIVCTAVVSLLFPRKEEESGQDAPENQKADSAPSDDKGGGQ</sequence>
<comment type="similarity">
    <text evidence="2">Belongs to the AzlC family.</text>
</comment>
<proteinExistence type="inferred from homology"/>
<evidence type="ECO:0000256" key="3">
    <source>
        <dbReference type="ARBA" id="ARBA00022448"/>
    </source>
</evidence>
<dbReference type="PANTHER" id="PTHR34979:SF1">
    <property type="entry name" value="INNER MEMBRANE PROTEIN YGAZ"/>
    <property type="match status" value="1"/>
</dbReference>
<evidence type="ECO:0000256" key="8">
    <source>
        <dbReference type="SAM" id="MobiDB-lite"/>
    </source>
</evidence>
<evidence type="ECO:0000256" key="6">
    <source>
        <dbReference type="ARBA" id="ARBA00022989"/>
    </source>
</evidence>
<comment type="subcellular location">
    <subcellularLocation>
        <location evidence="1">Cell membrane</location>
        <topology evidence="1">Multi-pass membrane protein</topology>
    </subcellularLocation>
</comment>
<keyword evidence="4" id="KW-1003">Cell membrane</keyword>
<reference evidence="10" key="2">
    <citation type="submission" date="2021-04" db="EMBL/GenBank/DDBJ databases">
        <authorList>
            <person name="Gilroy R."/>
        </authorList>
    </citation>
    <scope>NUCLEOTIDE SEQUENCE</scope>
    <source>
        <strain evidence="10">1345</strain>
    </source>
</reference>
<feature type="transmembrane region" description="Helical" evidence="9">
    <location>
        <begin position="124"/>
        <end position="154"/>
    </location>
</feature>
<dbReference type="GO" id="GO:0005886">
    <property type="term" value="C:plasma membrane"/>
    <property type="evidence" value="ECO:0007669"/>
    <property type="project" value="UniProtKB-SubCell"/>
</dbReference>
<dbReference type="EMBL" id="DXCQ01000025">
    <property type="protein sequence ID" value="HIY96517.1"/>
    <property type="molecule type" value="Genomic_DNA"/>
</dbReference>
<evidence type="ECO:0000256" key="2">
    <source>
        <dbReference type="ARBA" id="ARBA00010735"/>
    </source>
</evidence>
<dbReference type="Proteomes" id="UP000886750">
    <property type="component" value="Unassembled WGS sequence"/>
</dbReference>
<protein>
    <submittedName>
        <fullName evidence="10">AzlC family ABC transporter permease</fullName>
    </submittedName>
</protein>
<dbReference type="Pfam" id="PF03591">
    <property type="entry name" value="AzlC"/>
    <property type="match status" value="1"/>
</dbReference>